<reference evidence="1" key="1">
    <citation type="submission" date="2019-08" db="EMBL/GenBank/DDBJ databases">
        <authorList>
            <person name="Kucharzyk K."/>
            <person name="Murdoch R.W."/>
            <person name="Higgins S."/>
            <person name="Loffler F."/>
        </authorList>
    </citation>
    <scope>NUCLEOTIDE SEQUENCE</scope>
</reference>
<comment type="caution">
    <text evidence="1">The sequence shown here is derived from an EMBL/GenBank/DDBJ whole genome shotgun (WGS) entry which is preliminary data.</text>
</comment>
<gene>
    <name evidence="1" type="ORF">SDC9_177679</name>
</gene>
<dbReference type="AlphaFoldDB" id="A0A645GVC9"/>
<evidence type="ECO:0000313" key="1">
    <source>
        <dbReference type="EMBL" id="MPN30216.1"/>
    </source>
</evidence>
<protein>
    <submittedName>
        <fullName evidence="1">Uncharacterized protein</fullName>
    </submittedName>
</protein>
<organism evidence="1">
    <name type="scientific">bioreactor metagenome</name>
    <dbReference type="NCBI Taxonomy" id="1076179"/>
    <lineage>
        <taxon>unclassified sequences</taxon>
        <taxon>metagenomes</taxon>
        <taxon>ecological metagenomes</taxon>
    </lineage>
</organism>
<dbReference type="EMBL" id="VSSQ01081260">
    <property type="protein sequence ID" value="MPN30216.1"/>
    <property type="molecule type" value="Genomic_DNA"/>
</dbReference>
<proteinExistence type="predicted"/>
<sequence length="71" mass="8141">MVEVRHRNVGGKVAEEGVEVFRVEGSEASLLVFIFVYRKGEQRIAWDGRFVIAVYEVAPVSPRHYLHEVNL</sequence>
<name>A0A645GVC9_9ZZZZ</name>
<accession>A0A645GVC9</accession>